<evidence type="ECO:0000313" key="1">
    <source>
        <dbReference type="EMBL" id="MDT0454449.1"/>
    </source>
</evidence>
<protein>
    <submittedName>
        <fullName evidence="1">Uncharacterized protein</fullName>
    </submittedName>
</protein>
<name>A0ABU2SZM9_9ACTN</name>
<comment type="caution">
    <text evidence="1">The sequence shown here is derived from an EMBL/GenBank/DDBJ whole genome shotgun (WGS) entry which is preliminary data.</text>
</comment>
<dbReference type="EMBL" id="JAVRFE010000001">
    <property type="protein sequence ID" value="MDT0454449.1"/>
    <property type="molecule type" value="Genomic_DNA"/>
</dbReference>
<proteinExistence type="predicted"/>
<accession>A0ABU2SZM9</accession>
<evidence type="ECO:0000313" key="2">
    <source>
        <dbReference type="Proteomes" id="UP001180551"/>
    </source>
</evidence>
<gene>
    <name evidence="1" type="ORF">RM550_01700</name>
</gene>
<dbReference type="Proteomes" id="UP001180551">
    <property type="component" value="Unassembled WGS sequence"/>
</dbReference>
<reference evidence="1" key="1">
    <citation type="submission" date="2024-05" db="EMBL/GenBank/DDBJ databases">
        <title>30 novel species of actinomycetes from the DSMZ collection.</title>
        <authorList>
            <person name="Nouioui I."/>
        </authorList>
    </citation>
    <scope>NUCLEOTIDE SEQUENCE</scope>
    <source>
        <strain evidence="1">DSM 41527</strain>
    </source>
</reference>
<dbReference type="RefSeq" id="WP_311621867.1">
    <property type="nucleotide sequence ID" value="NZ_JAVRFE010000001.1"/>
</dbReference>
<organism evidence="1 2">
    <name type="scientific">Streptomyces mooreae</name>
    <dbReference type="NCBI Taxonomy" id="3075523"/>
    <lineage>
        <taxon>Bacteria</taxon>
        <taxon>Bacillati</taxon>
        <taxon>Actinomycetota</taxon>
        <taxon>Actinomycetes</taxon>
        <taxon>Kitasatosporales</taxon>
        <taxon>Streptomycetaceae</taxon>
        <taxon>Streptomyces</taxon>
    </lineage>
</organism>
<keyword evidence="2" id="KW-1185">Reference proteome</keyword>
<sequence>MPVHHIRGDLVAQLGGQLHDDAAAVAIPRSPRLAPGPVRATTTVVTA</sequence>